<evidence type="ECO:0000256" key="2">
    <source>
        <dbReference type="SAM" id="Phobius"/>
    </source>
</evidence>
<name>A0AAD7DKD2_MYCRO</name>
<keyword evidence="2" id="KW-0812">Transmembrane</keyword>
<feature type="region of interest" description="Disordered" evidence="1">
    <location>
        <begin position="205"/>
        <end position="244"/>
    </location>
</feature>
<evidence type="ECO:0000313" key="3">
    <source>
        <dbReference type="EMBL" id="KAJ7693334.1"/>
    </source>
</evidence>
<comment type="caution">
    <text evidence="3">The sequence shown here is derived from an EMBL/GenBank/DDBJ whole genome shotgun (WGS) entry which is preliminary data.</text>
</comment>
<keyword evidence="2" id="KW-0472">Membrane</keyword>
<evidence type="ECO:0000256" key="1">
    <source>
        <dbReference type="SAM" id="MobiDB-lite"/>
    </source>
</evidence>
<gene>
    <name evidence="3" type="ORF">B0H17DRAFT_1132496</name>
</gene>
<protein>
    <submittedName>
        <fullName evidence="3">Uncharacterized protein</fullName>
    </submittedName>
</protein>
<dbReference type="AlphaFoldDB" id="A0AAD7DKD2"/>
<dbReference type="EMBL" id="JARKIE010000046">
    <property type="protein sequence ID" value="KAJ7693334.1"/>
    <property type="molecule type" value="Genomic_DNA"/>
</dbReference>
<accession>A0AAD7DKD2</accession>
<keyword evidence="4" id="KW-1185">Reference proteome</keyword>
<sequence>MASPSSSSNKFTAFTSNFPTSTGTSSTSGSNSTPFNFLASTTSPAAVTATDTAATSIPPGSFSPTHDVTVTVELGPASSSLSSSTGIDAPGAQRNGISAGGVAGISLGLGLFVGLVAATLFYFWRRPRSSKNGDGEALLGYQHEEKLKHPDAFVAPPAPPPHARIVDWVQRTRPGSVASVETFYSVPESETTVLRSHSIVSSRSAYSQASAARPTRSSEDYRALAEFDGPSRPPHLQRISEHIE</sequence>
<dbReference type="Proteomes" id="UP001221757">
    <property type="component" value="Unassembled WGS sequence"/>
</dbReference>
<evidence type="ECO:0000313" key="4">
    <source>
        <dbReference type="Proteomes" id="UP001221757"/>
    </source>
</evidence>
<organism evidence="3 4">
    <name type="scientific">Mycena rosella</name>
    <name type="common">Pink bonnet</name>
    <name type="synonym">Agaricus rosellus</name>
    <dbReference type="NCBI Taxonomy" id="1033263"/>
    <lineage>
        <taxon>Eukaryota</taxon>
        <taxon>Fungi</taxon>
        <taxon>Dikarya</taxon>
        <taxon>Basidiomycota</taxon>
        <taxon>Agaricomycotina</taxon>
        <taxon>Agaricomycetes</taxon>
        <taxon>Agaricomycetidae</taxon>
        <taxon>Agaricales</taxon>
        <taxon>Marasmiineae</taxon>
        <taxon>Mycenaceae</taxon>
        <taxon>Mycena</taxon>
    </lineage>
</organism>
<feature type="transmembrane region" description="Helical" evidence="2">
    <location>
        <begin position="102"/>
        <end position="124"/>
    </location>
</feature>
<proteinExistence type="predicted"/>
<keyword evidence="2" id="KW-1133">Transmembrane helix</keyword>
<feature type="compositionally biased region" description="Basic and acidic residues" evidence="1">
    <location>
        <begin position="216"/>
        <end position="225"/>
    </location>
</feature>
<reference evidence="3" key="1">
    <citation type="submission" date="2023-03" db="EMBL/GenBank/DDBJ databases">
        <title>Massive genome expansion in bonnet fungi (Mycena s.s.) driven by repeated elements and novel gene families across ecological guilds.</title>
        <authorList>
            <consortium name="Lawrence Berkeley National Laboratory"/>
            <person name="Harder C.B."/>
            <person name="Miyauchi S."/>
            <person name="Viragh M."/>
            <person name="Kuo A."/>
            <person name="Thoen E."/>
            <person name="Andreopoulos B."/>
            <person name="Lu D."/>
            <person name="Skrede I."/>
            <person name="Drula E."/>
            <person name="Henrissat B."/>
            <person name="Morin E."/>
            <person name="Kohler A."/>
            <person name="Barry K."/>
            <person name="LaButti K."/>
            <person name="Morin E."/>
            <person name="Salamov A."/>
            <person name="Lipzen A."/>
            <person name="Mereny Z."/>
            <person name="Hegedus B."/>
            <person name="Baldrian P."/>
            <person name="Stursova M."/>
            <person name="Weitz H."/>
            <person name="Taylor A."/>
            <person name="Grigoriev I.V."/>
            <person name="Nagy L.G."/>
            <person name="Martin F."/>
            <person name="Kauserud H."/>
        </authorList>
    </citation>
    <scope>NUCLEOTIDE SEQUENCE</scope>
    <source>
        <strain evidence="3">CBHHK067</strain>
    </source>
</reference>